<dbReference type="InterPro" id="IPR038098">
    <property type="entry name" value="PHF12_MRG-bd_sf"/>
</dbReference>
<evidence type="ECO:0000256" key="2">
    <source>
        <dbReference type="ARBA" id="ARBA00022771"/>
    </source>
</evidence>
<protein>
    <recommendedName>
        <fullName evidence="6">PHD-type domain-containing protein</fullName>
    </recommendedName>
</protein>
<dbReference type="AlphaFoldDB" id="A0AAW0XQU9"/>
<evidence type="ECO:0000313" key="7">
    <source>
        <dbReference type="EMBL" id="KAK8746955.1"/>
    </source>
</evidence>
<dbReference type="InterPro" id="IPR001965">
    <property type="entry name" value="Znf_PHD"/>
</dbReference>
<feature type="region of interest" description="Disordered" evidence="5">
    <location>
        <begin position="21"/>
        <end position="53"/>
    </location>
</feature>
<keyword evidence="8" id="KW-1185">Reference proteome</keyword>
<dbReference type="GO" id="GO:0008270">
    <property type="term" value="F:zinc ion binding"/>
    <property type="evidence" value="ECO:0007669"/>
    <property type="project" value="UniProtKB-KW"/>
</dbReference>
<keyword evidence="2 4" id="KW-0863">Zinc-finger</keyword>
<dbReference type="PANTHER" id="PTHR47636:SF1">
    <property type="entry name" value="TRANSCRIPTIONAL REGULATORY PROTEIN RCO1"/>
    <property type="match status" value="1"/>
</dbReference>
<dbReference type="GO" id="GO:0006357">
    <property type="term" value="P:regulation of transcription by RNA polymerase II"/>
    <property type="evidence" value="ECO:0007669"/>
    <property type="project" value="TreeGrafter"/>
</dbReference>
<evidence type="ECO:0000256" key="5">
    <source>
        <dbReference type="SAM" id="MobiDB-lite"/>
    </source>
</evidence>
<dbReference type="Pfam" id="PF16737">
    <property type="entry name" value="PHF12_MRG_bd"/>
    <property type="match status" value="1"/>
</dbReference>
<dbReference type="Gene3D" id="6.10.20.60">
    <property type="entry name" value="PHD finger protein 12"/>
    <property type="match status" value="1"/>
</dbReference>
<feature type="region of interest" description="Disordered" evidence="5">
    <location>
        <begin position="109"/>
        <end position="151"/>
    </location>
</feature>
<dbReference type="InterPro" id="IPR011011">
    <property type="entry name" value="Znf_FYVE_PHD"/>
</dbReference>
<name>A0AAW0XQU9_CHEQU</name>
<evidence type="ECO:0000313" key="8">
    <source>
        <dbReference type="Proteomes" id="UP001445076"/>
    </source>
</evidence>
<organism evidence="7 8">
    <name type="scientific">Cherax quadricarinatus</name>
    <name type="common">Australian red claw crayfish</name>
    <dbReference type="NCBI Taxonomy" id="27406"/>
    <lineage>
        <taxon>Eukaryota</taxon>
        <taxon>Metazoa</taxon>
        <taxon>Ecdysozoa</taxon>
        <taxon>Arthropoda</taxon>
        <taxon>Crustacea</taxon>
        <taxon>Multicrustacea</taxon>
        <taxon>Malacostraca</taxon>
        <taxon>Eumalacostraca</taxon>
        <taxon>Eucarida</taxon>
        <taxon>Decapoda</taxon>
        <taxon>Pleocyemata</taxon>
        <taxon>Astacidea</taxon>
        <taxon>Parastacoidea</taxon>
        <taxon>Parastacidae</taxon>
        <taxon>Cherax</taxon>
    </lineage>
</organism>
<reference evidence="7 8" key="1">
    <citation type="journal article" date="2024" name="BMC Genomics">
        <title>Genome assembly of redclaw crayfish (Cherax quadricarinatus) provides insights into its immune adaptation and hypoxia tolerance.</title>
        <authorList>
            <person name="Liu Z."/>
            <person name="Zheng J."/>
            <person name="Li H."/>
            <person name="Fang K."/>
            <person name="Wang S."/>
            <person name="He J."/>
            <person name="Zhou D."/>
            <person name="Weng S."/>
            <person name="Chi M."/>
            <person name="Gu Z."/>
            <person name="He J."/>
            <person name="Li F."/>
            <person name="Wang M."/>
        </authorList>
    </citation>
    <scope>NUCLEOTIDE SEQUENCE [LARGE SCALE GENOMIC DNA]</scope>
    <source>
        <strain evidence="7">ZL_2023a</strain>
    </source>
</reference>
<dbReference type="PANTHER" id="PTHR47636">
    <property type="entry name" value="TRANSCRIPTIONAL REGULATORY PROTEIN RCO1"/>
    <property type="match status" value="1"/>
</dbReference>
<evidence type="ECO:0000256" key="3">
    <source>
        <dbReference type="ARBA" id="ARBA00022833"/>
    </source>
</evidence>
<proteinExistence type="predicted"/>
<evidence type="ECO:0000256" key="1">
    <source>
        <dbReference type="ARBA" id="ARBA00022723"/>
    </source>
</evidence>
<feature type="domain" description="PHD-type" evidence="6">
    <location>
        <begin position="60"/>
        <end position="109"/>
    </location>
</feature>
<dbReference type="PROSITE" id="PS50016">
    <property type="entry name" value="ZF_PHD_2"/>
    <property type="match status" value="1"/>
</dbReference>
<dbReference type="InterPro" id="IPR019787">
    <property type="entry name" value="Znf_PHD-finger"/>
</dbReference>
<comment type="caution">
    <text evidence="7">The sequence shown here is derived from an EMBL/GenBank/DDBJ whole genome shotgun (WGS) entry which is preliminary data.</text>
</comment>
<feature type="compositionally biased region" description="Polar residues" evidence="5">
    <location>
        <begin position="117"/>
        <end position="126"/>
    </location>
</feature>
<keyword evidence="3" id="KW-0862">Zinc</keyword>
<dbReference type="InterPro" id="IPR052819">
    <property type="entry name" value="Chromatin_regulatory_protein"/>
</dbReference>
<dbReference type="Pfam" id="PF00628">
    <property type="entry name" value="PHD"/>
    <property type="match status" value="1"/>
</dbReference>
<dbReference type="GO" id="GO:0032221">
    <property type="term" value="C:Rpd3S complex"/>
    <property type="evidence" value="ECO:0007669"/>
    <property type="project" value="TreeGrafter"/>
</dbReference>
<dbReference type="InterPro" id="IPR019786">
    <property type="entry name" value="Zinc_finger_PHD-type_CS"/>
</dbReference>
<dbReference type="Proteomes" id="UP001445076">
    <property type="component" value="Unassembled WGS sequence"/>
</dbReference>
<keyword evidence="1" id="KW-0479">Metal-binding</keyword>
<dbReference type="CDD" id="cd15533">
    <property type="entry name" value="PHD1_PHF12"/>
    <property type="match status" value="1"/>
</dbReference>
<accession>A0AAW0XQU9</accession>
<dbReference type="InterPro" id="IPR031966">
    <property type="entry name" value="PHF12_MRG-bd"/>
</dbReference>
<dbReference type="Gene3D" id="3.30.40.10">
    <property type="entry name" value="Zinc/RING finger domain, C3HC4 (zinc finger)"/>
    <property type="match status" value="1"/>
</dbReference>
<dbReference type="PROSITE" id="PS01359">
    <property type="entry name" value="ZF_PHD_1"/>
    <property type="match status" value="1"/>
</dbReference>
<dbReference type="EMBL" id="JARKIK010000016">
    <property type="protein sequence ID" value="KAK8746955.1"/>
    <property type="molecule type" value="Genomic_DNA"/>
</dbReference>
<gene>
    <name evidence="7" type="ORF">OTU49_016915</name>
</gene>
<evidence type="ECO:0000256" key="4">
    <source>
        <dbReference type="PROSITE-ProRule" id="PRU00146"/>
    </source>
</evidence>
<dbReference type="SMART" id="SM00249">
    <property type="entry name" value="PHD"/>
    <property type="match status" value="1"/>
</dbReference>
<sequence length="215" mass="22946">MTSLEYDVDSMGGLMPQILALTAPPGSREPNKQQGGGSGGAKEGLAAHPYFRRPGRGHNHDSCDACGEGGDLICCDVCPASFHLMCHDPPLDEEDIPMGRWACHQCKVSGPDDDRTSVSSGKSNKSCKGIKRKEKEDDKPASSAAGKADTNDKRVCAGGREFELSDSPLFTLIKAAATVNPKQFSLPFEMTLPVCFPGEPKSMSAPLFVMLQQCV</sequence>
<dbReference type="InterPro" id="IPR013083">
    <property type="entry name" value="Znf_RING/FYVE/PHD"/>
</dbReference>
<evidence type="ECO:0000259" key="6">
    <source>
        <dbReference type="PROSITE" id="PS50016"/>
    </source>
</evidence>
<dbReference type="SUPFAM" id="SSF57903">
    <property type="entry name" value="FYVE/PHD zinc finger"/>
    <property type="match status" value="1"/>
</dbReference>